<keyword evidence="2" id="KW-1185">Reference proteome</keyword>
<dbReference type="CDD" id="cd00865">
    <property type="entry name" value="PEBP_bact_arch"/>
    <property type="match status" value="1"/>
</dbReference>
<evidence type="ECO:0000313" key="1">
    <source>
        <dbReference type="EMBL" id="KRM87557.1"/>
    </source>
</evidence>
<accession>A0A0R2C8F2</accession>
<comment type="caution">
    <text evidence="1">The sequence shown here is derived from an EMBL/GenBank/DDBJ whole genome shotgun (WGS) entry which is preliminary data.</text>
</comment>
<proteinExistence type="predicted"/>
<dbReference type="EMBL" id="AYZK01000002">
    <property type="protein sequence ID" value="KRM87557.1"/>
    <property type="molecule type" value="Genomic_DNA"/>
</dbReference>
<reference evidence="1 2" key="1">
    <citation type="journal article" date="2015" name="Genome Announc.">
        <title>Expanding the biotechnology potential of lactobacilli through comparative genomics of 213 strains and associated genera.</title>
        <authorList>
            <person name="Sun Z."/>
            <person name="Harris H.M."/>
            <person name="McCann A."/>
            <person name="Guo C."/>
            <person name="Argimon S."/>
            <person name="Zhang W."/>
            <person name="Yang X."/>
            <person name="Jeffery I.B."/>
            <person name="Cooney J.C."/>
            <person name="Kagawa T.F."/>
            <person name="Liu W."/>
            <person name="Song Y."/>
            <person name="Salvetti E."/>
            <person name="Wrobel A."/>
            <person name="Rasinkangas P."/>
            <person name="Parkhill J."/>
            <person name="Rea M.C."/>
            <person name="O'Sullivan O."/>
            <person name="Ritari J."/>
            <person name="Douillard F.P."/>
            <person name="Paul Ross R."/>
            <person name="Yang R."/>
            <person name="Briner A.E."/>
            <person name="Felis G.E."/>
            <person name="de Vos W.M."/>
            <person name="Barrangou R."/>
            <person name="Klaenhammer T.R."/>
            <person name="Caufield P.W."/>
            <person name="Cui Y."/>
            <person name="Zhang H."/>
            <person name="O'Toole P.W."/>
        </authorList>
    </citation>
    <scope>NUCLEOTIDE SEQUENCE [LARGE SCALE GENOMIC DNA]</scope>
    <source>
        <strain evidence="1 2">DSM 22698</strain>
    </source>
</reference>
<protein>
    <recommendedName>
        <fullName evidence="3">YbhB/YbcL family Raf kinase inhibitor-like protein</fullName>
    </recommendedName>
</protein>
<organism evidence="1 2">
    <name type="scientific">Lacticaseibacillus thailandensis DSM 22698 = JCM 13996</name>
    <dbReference type="NCBI Taxonomy" id="1423810"/>
    <lineage>
        <taxon>Bacteria</taxon>
        <taxon>Bacillati</taxon>
        <taxon>Bacillota</taxon>
        <taxon>Bacilli</taxon>
        <taxon>Lactobacillales</taxon>
        <taxon>Lactobacillaceae</taxon>
        <taxon>Lacticaseibacillus</taxon>
    </lineage>
</organism>
<name>A0A0R2C8F2_9LACO</name>
<dbReference type="InterPro" id="IPR005247">
    <property type="entry name" value="YbhB_YbcL/LppC-like"/>
</dbReference>
<dbReference type="PATRIC" id="fig|1423810.4.peg.1097"/>
<dbReference type="InterPro" id="IPR036610">
    <property type="entry name" value="PEBP-like_sf"/>
</dbReference>
<dbReference type="NCBIfam" id="TIGR00481">
    <property type="entry name" value="YbhB/YbcL family Raf kinase inhibitor-like protein"/>
    <property type="match status" value="1"/>
</dbReference>
<dbReference type="STRING" id="1423810.FD19_GL001068"/>
<dbReference type="Proteomes" id="UP000051789">
    <property type="component" value="Unassembled WGS sequence"/>
</dbReference>
<dbReference type="InterPro" id="IPR008914">
    <property type="entry name" value="PEBP"/>
</dbReference>
<dbReference type="Pfam" id="PF01161">
    <property type="entry name" value="PBP"/>
    <property type="match status" value="1"/>
</dbReference>
<dbReference type="RefSeq" id="WP_054749805.1">
    <property type="nucleotide sequence ID" value="NZ_AYZK01000002.1"/>
</dbReference>
<sequence length="160" mass="17781">MSSLLVSSPDFRDGHTMRYANSAWGGDQSPEIHVMGIPARTATMAVTMVDADVLGHRTLPHWVIWNIDPRDRIPSHILPGAHVNEIAGAIQGDVLGRHGYRGPKPTWLRRVTHHYVFTVYALDTRLPLPSGASYHDFMRSIHGHVLRYGSLTGLFSPANK</sequence>
<gene>
    <name evidence="1" type="ORF">FD19_GL001068</name>
</gene>
<dbReference type="Gene3D" id="3.90.280.10">
    <property type="entry name" value="PEBP-like"/>
    <property type="match status" value="1"/>
</dbReference>
<dbReference type="SUPFAM" id="SSF49777">
    <property type="entry name" value="PEBP-like"/>
    <property type="match status" value="1"/>
</dbReference>
<evidence type="ECO:0000313" key="2">
    <source>
        <dbReference type="Proteomes" id="UP000051789"/>
    </source>
</evidence>
<evidence type="ECO:0008006" key="3">
    <source>
        <dbReference type="Google" id="ProtNLM"/>
    </source>
</evidence>
<dbReference type="AlphaFoldDB" id="A0A0R2C8F2"/>